<keyword evidence="7" id="KW-1185">Reference proteome</keyword>
<dbReference type="OrthoDB" id="680700at2"/>
<proteinExistence type="predicted"/>
<evidence type="ECO:0000313" key="6">
    <source>
        <dbReference type="EMBL" id="EGN58058.1"/>
    </source>
</evidence>
<dbReference type="Proteomes" id="UP000002772">
    <property type="component" value="Unassembled WGS sequence"/>
</dbReference>
<dbReference type="STRING" id="688246.Premu_2705"/>
<evidence type="ECO:0000256" key="2">
    <source>
        <dbReference type="ARBA" id="ARBA00022692"/>
    </source>
</evidence>
<dbReference type="PANTHER" id="PTHR36985">
    <property type="entry name" value="TRANSLOCATION AND ASSEMBLY MODULE SUBUNIT TAMB"/>
    <property type="match status" value="1"/>
</dbReference>
<feature type="domain" description="Translocation and assembly module TamB C-terminal" evidence="5">
    <location>
        <begin position="1012"/>
        <end position="1449"/>
    </location>
</feature>
<evidence type="ECO:0000256" key="1">
    <source>
        <dbReference type="ARBA" id="ARBA00004167"/>
    </source>
</evidence>
<comment type="subcellular location">
    <subcellularLocation>
        <location evidence="1">Membrane</location>
        <topology evidence="1">Single-pass membrane protein</topology>
    </subcellularLocation>
</comment>
<dbReference type="HOGENOM" id="CLU_002997_1_1_10"/>
<dbReference type="EMBL" id="GL945017">
    <property type="protein sequence ID" value="EGN58058.1"/>
    <property type="molecule type" value="Genomic_DNA"/>
</dbReference>
<dbReference type="PANTHER" id="PTHR36985:SF1">
    <property type="entry name" value="TRANSLOCATION AND ASSEMBLY MODULE SUBUNIT TAMB"/>
    <property type="match status" value="1"/>
</dbReference>
<keyword evidence="3" id="KW-1133">Transmembrane helix</keyword>
<dbReference type="Pfam" id="PF04357">
    <property type="entry name" value="TamB"/>
    <property type="match status" value="1"/>
</dbReference>
<accession>F8NC87</accession>
<reference evidence="7" key="1">
    <citation type="journal article" date="2011" name="Stand. Genomic Sci.">
        <title>Non-contiguous finished genome sequence of the opportunistic oral pathogen Prevotella multisaccharivorax type strain (PPPA20).</title>
        <authorList>
            <person name="Pati A."/>
            <person name="Gronow S."/>
            <person name="Lu M."/>
            <person name="Lapidus A."/>
            <person name="Nolan M."/>
            <person name="Lucas S."/>
            <person name="Hammon N."/>
            <person name="Deshpande S."/>
            <person name="Cheng J.F."/>
            <person name="Tapia R."/>
            <person name="Han C."/>
            <person name="Goodwin L."/>
            <person name="Pitluck S."/>
            <person name="Liolios K."/>
            <person name="Pagani I."/>
            <person name="Mavromatis K."/>
            <person name="Mikhailova N."/>
            <person name="Huntemann M."/>
            <person name="Chen A."/>
            <person name="Palaniappan K."/>
            <person name="Land M."/>
            <person name="Hauser L."/>
            <person name="Detter J.C."/>
            <person name="Brambilla E.M."/>
            <person name="Rohde M."/>
            <person name="Goker M."/>
            <person name="Woyke T."/>
            <person name="Bristow J."/>
            <person name="Eisen J.A."/>
            <person name="Markowitz V."/>
            <person name="Hugenholtz P."/>
            <person name="Kyrpides N.C."/>
            <person name="Klenk H.P."/>
            <person name="Ivanova N."/>
        </authorList>
    </citation>
    <scope>NUCLEOTIDE SEQUENCE [LARGE SCALE GENOMIC DNA]</scope>
    <source>
        <strain evidence="7">DSM 17128</strain>
    </source>
</reference>
<evidence type="ECO:0000256" key="4">
    <source>
        <dbReference type="ARBA" id="ARBA00023136"/>
    </source>
</evidence>
<protein>
    <recommendedName>
        <fullName evidence="5">Translocation and assembly module TamB C-terminal domain-containing protein</fullName>
    </recommendedName>
</protein>
<evidence type="ECO:0000259" key="5">
    <source>
        <dbReference type="Pfam" id="PF04357"/>
    </source>
</evidence>
<organism evidence="6 7">
    <name type="scientific">Hallella multisaccharivorax DSM 17128</name>
    <dbReference type="NCBI Taxonomy" id="688246"/>
    <lineage>
        <taxon>Bacteria</taxon>
        <taxon>Pseudomonadati</taxon>
        <taxon>Bacteroidota</taxon>
        <taxon>Bacteroidia</taxon>
        <taxon>Bacteroidales</taxon>
        <taxon>Prevotellaceae</taxon>
        <taxon>Hallella</taxon>
    </lineage>
</organism>
<dbReference type="GO" id="GO:0009306">
    <property type="term" value="P:protein secretion"/>
    <property type="evidence" value="ECO:0007669"/>
    <property type="project" value="InterPro"/>
</dbReference>
<dbReference type="eggNOG" id="COG2982">
    <property type="taxonomic scope" value="Bacteria"/>
</dbReference>
<keyword evidence="4" id="KW-0472">Membrane</keyword>
<sequence>MKKVRRIINLLVWLTVGLYLAVIVMVHVPVVQSALGPAVASAISRKLGTPVSVGRVDVGFLNRIIIDDVAMLDHRGKHMLWASRLSAKFSYTDLMRGRVTITSAQIFTPKFNLYQEDASTKPNFQFVLDSLASKDTTHQSRLNLAINSLIVRHGQVTWNRWDKPRLKTFDNNHLKLSNVSSHIIFDIVNSNTYHLLLKRLSLHEASGIDIRSLSFKAAVSKTSFALDDFQLSLPHSEILIPHIKASFDKSLRAFDATIALSQVNPYDFRALAPSLAVVNRPLLIRLSAHGKNQHIFVNHLDISMPRFTGYRDFNRPSDLRLSAVVRLTLGKPVAWRAVVRQFHANANVVKYFAGKVPDVVIRLGDIAFHGSATGHGHNLKAKGKLHTGAGDANLDVWKSGNDLGGHLITEALNLERVLNNPHFGMLAADINGTGNLEQKHFTAQGNLGRFDYNHYTYRNINLNGSYADGMANGRVSIDDPNISLSAEGSAQFVGKEKGVKLKASVSHFLPSALRLLEGRLANATYSGTVDADFRGHDINTADGYLRVGNFSMRQGDNTYSLDTLKLHAGHSPRGHYLFLQSSFGEAAVYGRFDYAALPQAIENVIVKKLPGITNLAPFKYRPIHAGEVSFAASLSDSRWARPVLDLPLDILDTVTVRATFGRNGSSLDADLSAPNLLWGNRHLKNIRTKVRTMDGTLTLDGGVTNMHSETLGTDIGLNVKAGFDRIKASISLDNHAASQRLRGTVSTSIAFRKNLAGKTLALLNFDQSQFHIGDTLFTIHPSTILYSKRHLEVHDFAISSGSQRILVSGTGTASDRDSLTAKLTNVNVSYLMNLINFHSVDFSGATSGTASVRRLFTSPDVGGALRVDGFRMIDGRLGTLFANVGWRLSEGRININGVARDTLREAGRDIPARTVVSGYVSTKRNYIDLGIQLNNSRAEFLNTLCSNFLSQTNLRGNGNLRLWGDLKKLNLTGDIIADGAMTIKPTGVRYYVNGGKVHFIENDIQLPGDTIRDEYGHTGVVTGDIHHQHITHMTADISARATNLLAYNTNGSDGRSFYGKVFGTGNVTIKSRPGTLEVNVNVTPNKRSEVVYDITSTTAPDTQDFIHWHDRNATAPYQDTTAVQKPDEDPDIPTDIHLNFLINANPRATLRIITDKASGDYITLNGNGTLRATYFNKGGVDIFGTYTVERGVYRLTVQNVIKKAFDFTQGGTITFGGDPYAALLKLRAQYTIPSVSLADLQMSRGFSANNVRVNCIMNITGTPEEPHVTFDLDFPTMSADTKQMIYSIINSEEEMNQQVLYLLAVGRFYSRGTNNAEAQGTNQTSLAMQSILSGTLTQQINNVLGSVNKNSNWNFGANISTGDEGFNNAEYEGLLSGNLFNNRLIFNGQFGYRDNANATTSFIGDFDLRYKILSNGNFSVRVYNQTNDRYFTRNSLNTQGVGFILKKDFGSLRELFSFGNRKKKNKTKKADK</sequence>
<gene>
    <name evidence="6" type="ORF">Premu_2705</name>
</gene>
<evidence type="ECO:0000256" key="3">
    <source>
        <dbReference type="ARBA" id="ARBA00022989"/>
    </source>
</evidence>
<dbReference type="RefSeq" id="WP_007576026.1">
    <property type="nucleotide sequence ID" value="NZ_BPTS01000002.1"/>
</dbReference>
<keyword evidence="2" id="KW-0812">Transmembrane</keyword>
<name>F8NC87_9BACT</name>
<dbReference type="GO" id="GO:0005886">
    <property type="term" value="C:plasma membrane"/>
    <property type="evidence" value="ECO:0007669"/>
    <property type="project" value="InterPro"/>
</dbReference>
<evidence type="ECO:0000313" key="7">
    <source>
        <dbReference type="Proteomes" id="UP000002772"/>
    </source>
</evidence>
<dbReference type="InterPro" id="IPR007452">
    <property type="entry name" value="TamB_C"/>
</dbReference>